<evidence type="ECO:0000259" key="9">
    <source>
        <dbReference type="PROSITE" id="PS50215"/>
    </source>
</evidence>
<proteinExistence type="predicted"/>
<feature type="binding site" evidence="8">
    <location>
        <position position="390"/>
    </location>
    <ligand>
        <name>Zn(2+)</name>
        <dbReference type="ChEBI" id="CHEBI:29105"/>
        <note>catalytic</note>
    </ligand>
</feature>
<dbReference type="InterPro" id="IPR001590">
    <property type="entry name" value="Peptidase_M12B"/>
</dbReference>
<feature type="binding site" evidence="8">
    <location>
        <position position="384"/>
    </location>
    <ligand>
        <name>Zn(2+)</name>
        <dbReference type="ChEBI" id="CHEBI:29105"/>
        <note>catalytic</note>
    </ligand>
</feature>
<keyword evidence="5" id="KW-0482">Metalloprotease</keyword>
<keyword evidence="7" id="KW-0325">Glycoprotein</keyword>
<comment type="caution">
    <text evidence="8">Lacks conserved residue(s) required for the propagation of feature annotation.</text>
</comment>
<accession>A0A1J1ISI4</accession>
<dbReference type="InterPro" id="IPR024079">
    <property type="entry name" value="MetalloPept_cat_dom_sf"/>
</dbReference>
<organism evidence="10 11">
    <name type="scientific">Clunio marinus</name>
    <dbReference type="NCBI Taxonomy" id="568069"/>
    <lineage>
        <taxon>Eukaryota</taxon>
        <taxon>Metazoa</taxon>
        <taxon>Ecdysozoa</taxon>
        <taxon>Arthropoda</taxon>
        <taxon>Hexapoda</taxon>
        <taxon>Insecta</taxon>
        <taxon>Pterygota</taxon>
        <taxon>Neoptera</taxon>
        <taxon>Endopterygota</taxon>
        <taxon>Diptera</taxon>
        <taxon>Nematocera</taxon>
        <taxon>Chironomoidea</taxon>
        <taxon>Chironomidae</taxon>
        <taxon>Clunio</taxon>
    </lineage>
</organism>
<dbReference type="OrthoDB" id="9942326at2759"/>
<evidence type="ECO:0000313" key="11">
    <source>
        <dbReference type="Proteomes" id="UP000183832"/>
    </source>
</evidence>
<dbReference type="Gene3D" id="3.40.390.10">
    <property type="entry name" value="Collagenase (Catalytic Domain)"/>
    <property type="match status" value="1"/>
</dbReference>
<dbReference type="STRING" id="568069.A0A1J1ISI4"/>
<dbReference type="EMBL" id="CVRI01000057">
    <property type="protein sequence ID" value="CRL02070.1"/>
    <property type="molecule type" value="Genomic_DNA"/>
</dbReference>
<evidence type="ECO:0000256" key="2">
    <source>
        <dbReference type="ARBA" id="ARBA00022723"/>
    </source>
</evidence>
<evidence type="ECO:0000256" key="6">
    <source>
        <dbReference type="ARBA" id="ARBA00023157"/>
    </source>
</evidence>
<gene>
    <name evidence="10" type="ORF">CLUMA_CG015294</name>
</gene>
<dbReference type="Gene3D" id="3.40.1620.60">
    <property type="match status" value="1"/>
</dbReference>
<dbReference type="Pfam" id="PF13574">
    <property type="entry name" value="Reprolysin_2"/>
    <property type="match status" value="1"/>
</dbReference>
<sequence length="694" mass="79029">MDEEELKFYFGTDSDVNLPDYEVVDLPENLLSARESVVDDESNNEHDDQKYLSFKVFGNQKIDLHLYPNKHLISPYAQTVIKSKKGVTRSLHDESSSNNFCHFLHSNINSTAAISNCNTKEIYGLIFTSRNTLEILPLTVRLRFILNRKESPAESLKDGRFFNKVPHLIKRSRFDGDDFSDDFLISNFRGKKFPNVESFTKPKQRGINYNQPTVELGLFFDEAFYEFFAPFYQYDKKKLQNFILAYINGVQALYHHESLTRDVDFTIVYLELMEEQPITMPHANGERNALIDNFCQYQKSLNPEDDRDPMHWDMAVYVSALDFFAWENSGFKSGGTMGLATVGGVCNDEYNCIIAEFGSINRFGKPYPSSGFTSVYILAHEIGHNLGMSHDSTGNSCSKDGFVMSPSRGTQGETTWSPCSALIIRRLDWAKCLFDKPTESVTDLDPWVYSGYPGISYTAKDQCEILLRDRDAYVFDKGQPFSICNNIHCRTPHRPGFFFAGPALQGTACGNNMWCDSGICVDKNVIKTTTSKPKPTWGPWKSSLCKSECIKNGKGYQANRRFCSQFGDMCDGLSFSIGICEDRRICETRKTAVEYGTERCREFSKKLDIIDPDGLGLQASHDSRQVWMGCAIFCKRKNTSSYFTPRIQLNELGLNPYFPDGTLCHREGNENFYCIQHHCLPESTKFSKSLTIQL</sequence>
<feature type="active site" evidence="8">
    <location>
        <position position="381"/>
    </location>
</feature>
<feature type="binding site" evidence="8">
    <location>
        <position position="380"/>
    </location>
    <ligand>
        <name>Zn(2+)</name>
        <dbReference type="ChEBI" id="CHEBI:29105"/>
        <note>catalytic</note>
    </ligand>
</feature>
<evidence type="ECO:0000256" key="5">
    <source>
        <dbReference type="ARBA" id="ARBA00023049"/>
    </source>
</evidence>
<evidence type="ECO:0000313" key="10">
    <source>
        <dbReference type="EMBL" id="CRL02070.1"/>
    </source>
</evidence>
<dbReference type="PANTHER" id="PTHR11905:SF247">
    <property type="entry name" value="PEPTIDASE M12B DOMAIN-CONTAINING PROTEIN"/>
    <property type="match status" value="1"/>
</dbReference>
<keyword evidence="3" id="KW-0378">Hydrolase</keyword>
<evidence type="ECO:0000256" key="3">
    <source>
        <dbReference type="ARBA" id="ARBA00022801"/>
    </source>
</evidence>
<dbReference type="Proteomes" id="UP000183832">
    <property type="component" value="Unassembled WGS sequence"/>
</dbReference>
<dbReference type="Pfam" id="PF17771">
    <property type="entry name" value="ADAMTS_CR_2"/>
    <property type="match status" value="1"/>
</dbReference>
<dbReference type="AlphaFoldDB" id="A0A1J1ISI4"/>
<dbReference type="GO" id="GO:0006508">
    <property type="term" value="P:proteolysis"/>
    <property type="evidence" value="ECO:0007669"/>
    <property type="project" value="UniProtKB-KW"/>
</dbReference>
<name>A0A1J1ISI4_9DIPT</name>
<feature type="domain" description="Peptidase M12B" evidence="9">
    <location>
        <begin position="212"/>
        <end position="420"/>
    </location>
</feature>
<reference evidence="10 11" key="1">
    <citation type="submission" date="2015-04" db="EMBL/GenBank/DDBJ databases">
        <authorList>
            <person name="Syromyatnikov M.Y."/>
            <person name="Popov V.N."/>
        </authorList>
    </citation>
    <scope>NUCLEOTIDE SEQUENCE [LARGE SCALE GENOMIC DNA]</scope>
</reference>
<dbReference type="GO" id="GO:0004222">
    <property type="term" value="F:metalloendopeptidase activity"/>
    <property type="evidence" value="ECO:0007669"/>
    <property type="project" value="InterPro"/>
</dbReference>
<dbReference type="InterPro" id="IPR041645">
    <property type="entry name" value="ADAMTS_CR_2"/>
</dbReference>
<keyword evidence="2 8" id="KW-0479">Metal-binding</keyword>
<protein>
    <submittedName>
        <fullName evidence="10">CLUMA_CG015294, isoform A</fullName>
    </submittedName>
</protein>
<evidence type="ECO:0000256" key="8">
    <source>
        <dbReference type="PROSITE-ProRule" id="PRU00276"/>
    </source>
</evidence>
<evidence type="ECO:0000256" key="7">
    <source>
        <dbReference type="ARBA" id="ARBA00023180"/>
    </source>
</evidence>
<evidence type="ECO:0000256" key="4">
    <source>
        <dbReference type="ARBA" id="ARBA00022833"/>
    </source>
</evidence>
<dbReference type="PANTHER" id="PTHR11905">
    <property type="entry name" value="ADAM A DISINTEGRIN AND METALLOPROTEASE DOMAIN"/>
    <property type="match status" value="1"/>
</dbReference>
<keyword evidence="6" id="KW-1015">Disulfide bond</keyword>
<keyword evidence="4 8" id="KW-0862">Zinc</keyword>
<dbReference type="SUPFAM" id="SSF55486">
    <property type="entry name" value="Metalloproteases ('zincins'), catalytic domain"/>
    <property type="match status" value="1"/>
</dbReference>
<dbReference type="PROSITE" id="PS50215">
    <property type="entry name" value="ADAM_MEPRO"/>
    <property type="match status" value="1"/>
</dbReference>
<dbReference type="GO" id="GO:0046872">
    <property type="term" value="F:metal ion binding"/>
    <property type="evidence" value="ECO:0007669"/>
    <property type="project" value="UniProtKB-KW"/>
</dbReference>
<keyword evidence="1" id="KW-0645">Protease</keyword>
<keyword evidence="11" id="KW-1185">Reference proteome</keyword>
<evidence type="ECO:0000256" key="1">
    <source>
        <dbReference type="ARBA" id="ARBA00022670"/>
    </source>
</evidence>